<accession>X0ZZW3</accession>
<protein>
    <submittedName>
        <fullName evidence="1">Uncharacterized protein</fullName>
    </submittedName>
</protein>
<comment type="caution">
    <text evidence="1">The sequence shown here is derived from an EMBL/GenBank/DDBJ whole genome shotgun (WGS) entry which is preliminary data.</text>
</comment>
<reference evidence="1" key="1">
    <citation type="journal article" date="2014" name="Front. Microbiol.">
        <title>High frequency of phylogenetically diverse reductive dehalogenase-homologous genes in deep subseafloor sedimentary metagenomes.</title>
        <authorList>
            <person name="Kawai M."/>
            <person name="Futagami T."/>
            <person name="Toyoda A."/>
            <person name="Takaki Y."/>
            <person name="Nishi S."/>
            <person name="Hori S."/>
            <person name="Arai W."/>
            <person name="Tsubouchi T."/>
            <person name="Morono Y."/>
            <person name="Uchiyama I."/>
            <person name="Ito T."/>
            <person name="Fujiyama A."/>
            <person name="Inagaki F."/>
            <person name="Takami H."/>
        </authorList>
    </citation>
    <scope>NUCLEOTIDE SEQUENCE</scope>
    <source>
        <strain evidence="1">Expedition CK06-06</strain>
    </source>
</reference>
<proteinExistence type="predicted"/>
<feature type="non-terminal residue" evidence="1">
    <location>
        <position position="1"/>
    </location>
</feature>
<name>X0ZZW3_9ZZZZ</name>
<evidence type="ECO:0000313" key="1">
    <source>
        <dbReference type="EMBL" id="GAG75099.1"/>
    </source>
</evidence>
<sequence length="148" mass="17595">SENTSDASFADSFSIDEFPTSFELFKPLTEKLTLTEKIQVDWSQELYDLCHRSKDLFNFSDFITRKIFHLFMDNPNVSWNDFLIIRENIMPNPSIKNYAQKRQKLLKTFDKLKDIIKYRKFNLVGVFFIIRNGQKKGLINIEKEVLRS</sequence>
<organism evidence="1">
    <name type="scientific">marine sediment metagenome</name>
    <dbReference type="NCBI Taxonomy" id="412755"/>
    <lineage>
        <taxon>unclassified sequences</taxon>
        <taxon>metagenomes</taxon>
        <taxon>ecological metagenomes</taxon>
    </lineage>
</organism>
<gene>
    <name evidence="1" type="ORF">S01H4_30574</name>
</gene>
<dbReference type="EMBL" id="BART01015796">
    <property type="protein sequence ID" value="GAG75099.1"/>
    <property type="molecule type" value="Genomic_DNA"/>
</dbReference>
<dbReference type="AlphaFoldDB" id="X0ZZW3"/>